<reference evidence="1" key="1">
    <citation type="submission" date="2020-04" db="EMBL/GenBank/DDBJ databases">
        <authorList>
            <person name="Chiriac C."/>
            <person name="Salcher M."/>
            <person name="Ghai R."/>
            <person name="Kavagutti S V."/>
        </authorList>
    </citation>
    <scope>NUCLEOTIDE SEQUENCE</scope>
</reference>
<organism evidence="1">
    <name type="scientific">uncultured Caudovirales phage</name>
    <dbReference type="NCBI Taxonomy" id="2100421"/>
    <lineage>
        <taxon>Viruses</taxon>
        <taxon>Duplodnaviria</taxon>
        <taxon>Heunggongvirae</taxon>
        <taxon>Uroviricota</taxon>
        <taxon>Caudoviricetes</taxon>
        <taxon>Peduoviridae</taxon>
        <taxon>Maltschvirus</taxon>
        <taxon>Maltschvirus maltsch</taxon>
    </lineage>
</organism>
<dbReference type="EMBL" id="LR796623">
    <property type="protein sequence ID" value="CAB4154628.1"/>
    <property type="molecule type" value="Genomic_DNA"/>
</dbReference>
<protein>
    <recommendedName>
        <fullName evidence="2">Macro domain containing protein</fullName>
    </recommendedName>
</protein>
<proteinExistence type="predicted"/>
<evidence type="ECO:0000313" key="1">
    <source>
        <dbReference type="EMBL" id="CAB4154628.1"/>
    </source>
</evidence>
<dbReference type="InterPro" id="IPR043472">
    <property type="entry name" value="Macro_dom-like"/>
</dbReference>
<sequence>MLEVNGDLWAFHARGFHVVVTTNAGWDMSPNWAPPACLTLAQESGPACWNNMGAGSVLQAWRKHPSLSEWYGRRCRAHARGSLAEPLTMARPVMPVLKRDDLRLVFLPVKPVVWSAPQLSWDQQADLLYIQAGLQQIRSWQATLGAPKLAMTLPGAGNGSLDPREVRALVLRELGHTGITLVDRQLRVVR</sequence>
<evidence type="ECO:0008006" key="2">
    <source>
        <dbReference type="Google" id="ProtNLM"/>
    </source>
</evidence>
<gene>
    <name evidence="1" type="ORF">UFOVP650_21</name>
</gene>
<name>A0A6J5NCA5_9CAUD</name>
<dbReference type="SUPFAM" id="SSF52949">
    <property type="entry name" value="Macro domain-like"/>
    <property type="match status" value="1"/>
</dbReference>
<dbReference type="Gene3D" id="3.40.220.10">
    <property type="entry name" value="Leucine Aminopeptidase, subunit E, domain 1"/>
    <property type="match status" value="1"/>
</dbReference>
<accession>A0A6J5NCA5</accession>